<evidence type="ECO:0000256" key="2">
    <source>
        <dbReference type="SAM" id="Phobius"/>
    </source>
</evidence>
<feature type="transmembrane region" description="Helical" evidence="2">
    <location>
        <begin position="119"/>
        <end position="143"/>
    </location>
</feature>
<organism evidence="3 4">
    <name type="scientific">Denitratimonas tolerans</name>
    <dbReference type="NCBI Taxonomy" id="1338420"/>
    <lineage>
        <taxon>Bacteria</taxon>
        <taxon>Pseudomonadati</taxon>
        <taxon>Pseudomonadota</taxon>
        <taxon>Gammaproteobacteria</taxon>
        <taxon>Lysobacterales</taxon>
        <taxon>Lysobacteraceae</taxon>
        <taxon>Denitratimonas</taxon>
    </lineage>
</organism>
<accession>A0AAW9R182</accession>
<sequence>MNALPRRIWLAARRRDAAITLAFGLPWLAAITLLAARLGGSRAAGLALATLALLSGALVIARWRRRDARWLVRALDAARPDLDDSADLLLPDAAPSALQRLQRQRLLDRLQARPADLRAPWPAGALACSFALAAGCALAAGFWPAPSAAPEQVARTAVVDTGPLRLIDTTVEITPPPYTGLPPTTSATLSLRAPQDSRLRWRLRFSSPPREAALLLLDGRRVTLTQEGDLWLAELGLDRSVLYRIEADGVAPGDAPARLDAIADQPPQIRVLAPEHGLSQAAPGQKRWSVAFEASDDHALAGFASLRITHAQGSGENIGVSERTLRLRGEGEPARRRYAHALDLAGLGYAPGDDLIVQLAVRDTRAPVPQETRSASLILRWANAGDAGSGDLEAAVQRVLPAYFRSQRQIILDAEALLREKPALEAGAFARRADALGVDQRILRLRYGQFLGEESEGAPGGLATGPSEDGDDHDDAGGHDDHDHAREAHPESFGQDMDLIASFGHSHDIPEAATLLDARTREVLRKALGQMWQSELGLRQAQPQAALPHAYRALDLIKEVQQADRIYLPRLGTDLPPIDEARRLGGTRDGLASRPDPLRPAQLEPDDLPALWRALGDMDTAPLDPTLLQRLRAALAAQSGRAADPLVLQEALDAAARQPDCRDCRHALRAALWPLLDAPPAAVSRRPAHDAAGARYLDALRTGETE</sequence>
<dbReference type="RefSeq" id="WP_337334881.1">
    <property type="nucleotide sequence ID" value="NZ_JBBDHC010000006.1"/>
</dbReference>
<reference evidence="3 4" key="1">
    <citation type="journal article" date="2016" name="Antonie Van Leeuwenhoek">
        <title>Denitratimonas tolerans gen. nov., sp. nov., a denitrifying bacterium isolated from a bioreactor for tannery wastewater treatment.</title>
        <authorList>
            <person name="Han S.I."/>
            <person name="Kim J.O."/>
            <person name="Lee Y.R."/>
            <person name="Ekpeghere K.I."/>
            <person name="Koh S.C."/>
            <person name="Whang K.S."/>
        </authorList>
    </citation>
    <scope>NUCLEOTIDE SEQUENCE [LARGE SCALE GENOMIC DNA]</scope>
    <source>
        <strain evidence="3 4">KACC 17565</strain>
    </source>
</reference>
<feature type="compositionally biased region" description="Basic and acidic residues" evidence="1">
    <location>
        <begin position="475"/>
        <end position="488"/>
    </location>
</feature>
<proteinExistence type="predicted"/>
<feature type="transmembrane region" description="Helical" evidence="2">
    <location>
        <begin position="21"/>
        <end position="38"/>
    </location>
</feature>
<evidence type="ECO:0000256" key="1">
    <source>
        <dbReference type="SAM" id="MobiDB-lite"/>
    </source>
</evidence>
<keyword evidence="2" id="KW-0812">Transmembrane</keyword>
<dbReference type="EMBL" id="JBBDHC010000006">
    <property type="protein sequence ID" value="MEJ1249165.1"/>
    <property type="molecule type" value="Genomic_DNA"/>
</dbReference>
<dbReference type="Proteomes" id="UP001364472">
    <property type="component" value="Unassembled WGS sequence"/>
</dbReference>
<keyword evidence="4" id="KW-1185">Reference proteome</keyword>
<protein>
    <recommendedName>
        <fullName evidence="5">DUF4175 domain-containing protein</fullName>
    </recommendedName>
</protein>
<gene>
    <name evidence="3" type="ORF">WB794_05695</name>
</gene>
<evidence type="ECO:0008006" key="5">
    <source>
        <dbReference type="Google" id="ProtNLM"/>
    </source>
</evidence>
<feature type="region of interest" description="Disordered" evidence="1">
    <location>
        <begin position="454"/>
        <end position="488"/>
    </location>
</feature>
<feature type="region of interest" description="Disordered" evidence="1">
    <location>
        <begin position="584"/>
        <end position="604"/>
    </location>
</feature>
<comment type="caution">
    <text evidence="3">The sequence shown here is derived from an EMBL/GenBank/DDBJ whole genome shotgun (WGS) entry which is preliminary data.</text>
</comment>
<keyword evidence="2" id="KW-1133">Transmembrane helix</keyword>
<feature type="transmembrane region" description="Helical" evidence="2">
    <location>
        <begin position="44"/>
        <end position="63"/>
    </location>
</feature>
<evidence type="ECO:0000313" key="3">
    <source>
        <dbReference type="EMBL" id="MEJ1249165.1"/>
    </source>
</evidence>
<dbReference type="AlphaFoldDB" id="A0AAW9R182"/>
<name>A0AAW9R182_9GAMM</name>
<keyword evidence="2" id="KW-0472">Membrane</keyword>
<evidence type="ECO:0000313" key="4">
    <source>
        <dbReference type="Proteomes" id="UP001364472"/>
    </source>
</evidence>